<dbReference type="Proteomes" id="UP000184121">
    <property type="component" value="Unassembled WGS sequence"/>
</dbReference>
<dbReference type="AlphaFoldDB" id="A0A1M7M799"/>
<keyword evidence="3" id="KW-1185">Reference proteome</keyword>
<reference evidence="3" key="1">
    <citation type="submission" date="2016-11" db="EMBL/GenBank/DDBJ databases">
        <authorList>
            <person name="Varghese N."/>
            <person name="Submissions S."/>
        </authorList>
    </citation>
    <scope>NUCLEOTIDE SEQUENCE [LARGE SCALE GENOMIC DNA]</scope>
    <source>
        <strain evidence="3">DSM 1811</strain>
    </source>
</reference>
<proteinExistence type="predicted"/>
<dbReference type="PROSITE" id="PS51257">
    <property type="entry name" value="PROKAR_LIPOPROTEIN"/>
    <property type="match status" value="1"/>
</dbReference>
<dbReference type="EMBL" id="FRBY01000007">
    <property type="protein sequence ID" value="SHM86587.1"/>
    <property type="molecule type" value="Genomic_DNA"/>
</dbReference>
<dbReference type="Pfam" id="PF12680">
    <property type="entry name" value="SnoaL_2"/>
    <property type="match status" value="1"/>
</dbReference>
<dbReference type="InterPro" id="IPR037401">
    <property type="entry name" value="SnoaL-like"/>
</dbReference>
<evidence type="ECO:0000259" key="1">
    <source>
        <dbReference type="Pfam" id="PF12680"/>
    </source>
</evidence>
<dbReference type="CDD" id="cd00531">
    <property type="entry name" value="NTF2_like"/>
    <property type="match status" value="1"/>
</dbReference>
<feature type="domain" description="SnoaL-like" evidence="1">
    <location>
        <begin position="36"/>
        <end position="138"/>
    </location>
</feature>
<dbReference type="RefSeq" id="WP_072975833.1">
    <property type="nucleotide sequence ID" value="NZ_FRBY01000007.1"/>
</dbReference>
<protein>
    <submittedName>
        <fullName evidence="2">SnoaL-like domain-containing protein</fullName>
    </submittedName>
</protein>
<name>A0A1M7M799_9FLAO</name>
<dbReference type="SUPFAM" id="SSF54427">
    <property type="entry name" value="NTF2-like"/>
    <property type="match status" value="1"/>
</dbReference>
<dbReference type="InterPro" id="IPR032710">
    <property type="entry name" value="NTF2-like_dom_sf"/>
</dbReference>
<dbReference type="OrthoDB" id="129343at2"/>
<gene>
    <name evidence="2" type="ORF">SAMN05444366_4391</name>
</gene>
<sequence length="154" mass="17858">MRKLLTLMVAVFIIISCNNQKQSKVIDTSKNEKIIKQYFEYFNSHNWKKMAEMYTESADFKDPSLGKGIVKQTRKQTEDKYAELNEIFPDLHDKIIQIYPSGENHIVVEFISTGTAPDNSKLELPICTIFTIENGLITKDFTYFDNFQADTTKK</sequence>
<organism evidence="2 3">
    <name type="scientific">Flavobacterium saccharophilum</name>
    <dbReference type="NCBI Taxonomy" id="29534"/>
    <lineage>
        <taxon>Bacteria</taxon>
        <taxon>Pseudomonadati</taxon>
        <taxon>Bacteroidota</taxon>
        <taxon>Flavobacteriia</taxon>
        <taxon>Flavobacteriales</taxon>
        <taxon>Flavobacteriaceae</taxon>
        <taxon>Flavobacterium</taxon>
    </lineage>
</organism>
<dbReference type="STRING" id="29534.SAMN05444366_4391"/>
<accession>A0A1M7M799</accession>
<evidence type="ECO:0000313" key="3">
    <source>
        <dbReference type="Proteomes" id="UP000184121"/>
    </source>
</evidence>
<dbReference type="Gene3D" id="3.10.450.50">
    <property type="match status" value="1"/>
</dbReference>
<evidence type="ECO:0000313" key="2">
    <source>
        <dbReference type="EMBL" id="SHM86587.1"/>
    </source>
</evidence>